<evidence type="ECO:0000313" key="1">
    <source>
        <dbReference type="EMBL" id="UPL50999.1"/>
    </source>
</evidence>
<organism evidence="1 2">
    <name type="scientific">Hymenobacter sublimis</name>
    <dbReference type="NCBI Taxonomy" id="2933777"/>
    <lineage>
        <taxon>Bacteria</taxon>
        <taxon>Pseudomonadati</taxon>
        <taxon>Bacteroidota</taxon>
        <taxon>Cytophagia</taxon>
        <taxon>Cytophagales</taxon>
        <taxon>Hymenobacteraceae</taxon>
        <taxon>Hymenobacter</taxon>
    </lineage>
</organism>
<name>A0ABY4JI53_9BACT</name>
<proteinExistence type="predicted"/>
<evidence type="ECO:0000313" key="2">
    <source>
        <dbReference type="Proteomes" id="UP000829647"/>
    </source>
</evidence>
<keyword evidence="2" id="KW-1185">Reference proteome</keyword>
<protein>
    <recommendedName>
        <fullName evidence="3">DUF1127 domain-containing protein</fullName>
    </recommendedName>
</protein>
<dbReference type="Proteomes" id="UP000829647">
    <property type="component" value="Chromosome"/>
</dbReference>
<dbReference type="EMBL" id="CP095848">
    <property type="protein sequence ID" value="UPL50999.1"/>
    <property type="molecule type" value="Genomic_DNA"/>
</dbReference>
<reference evidence="1 2" key="1">
    <citation type="submission" date="2022-04" db="EMBL/GenBank/DDBJ databases">
        <title>Hymenobacter sp. isolated from the air.</title>
        <authorList>
            <person name="Won M."/>
            <person name="Lee C.-M."/>
            <person name="Woen H.-Y."/>
            <person name="Kwon S.-W."/>
        </authorList>
    </citation>
    <scope>NUCLEOTIDE SEQUENCE [LARGE SCALE GENOMIC DNA]</scope>
    <source>
        <strain evidence="2">5516 S-25</strain>
    </source>
</reference>
<sequence>MTTTSLLYPAAIPTCATTLTRRQRAWIALYSLDAGHRDRAEVLAQNDITEADLLEYEESWLQMRCQLPGSRG</sequence>
<gene>
    <name evidence="1" type="ORF">MWH26_08850</name>
</gene>
<evidence type="ECO:0008006" key="3">
    <source>
        <dbReference type="Google" id="ProtNLM"/>
    </source>
</evidence>
<accession>A0ABY4JI53</accession>
<dbReference type="RefSeq" id="WP_247976915.1">
    <property type="nucleotide sequence ID" value="NZ_CP095848.1"/>
</dbReference>